<feature type="compositionally biased region" description="Gly residues" evidence="1">
    <location>
        <begin position="1"/>
        <end position="13"/>
    </location>
</feature>
<dbReference type="InterPro" id="IPR051367">
    <property type="entry name" value="mRNA_TranslReg/HistoneTransl"/>
</dbReference>
<evidence type="ECO:0008006" key="4">
    <source>
        <dbReference type="Google" id="ProtNLM"/>
    </source>
</evidence>
<dbReference type="PANTHER" id="PTHR23254:SF15">
    <property type="entry name" value="POLYADENYLATE-BINDING PROTEIN-INTERACTING PROTEIN 1"/>
    <property type="match status" value="1"/>
</dbReference>
<dbReference type="GO" id="GO:0006446">
    <property type="term" value="P:regulation of translational initiation"/>
    <property type="evidence" value="ECO:0007669"/>
    <property type="project" value="TreeGrafter"/>
</dbReference>
<dbReference type="InterPro" id="IPR016024">
    <property type="entry name" value="ARM-type_fold"/>
</dbReference>
<reference evidence="2 3" key="1">
    <citation type="journal article" date="2013" name="Nature">
        <title>Insights into bilaterian evolution from three spiralian genomes.</title>
        <authorList>
            <person name="Simakov O."/>
            <person name="Marletaz F."/>
            <person name="Cho S.J."/>
            <person name="Edsinger-Gonzales E."/>
            <person name="Havlak P."/>
            <person name="Hellsten U."/>
            <person name="Kuo D.H."/>
            <person name="Larsson T."/>
            <person name="Lv J."/>
            <person name="Arendt D."/>
            <person name="Savage R."/>
            <person name="Osoegawa K."/>
            <person name="de Jong P."/>
            <person name="Grimwood J."/>
            <person name="Chapman J.A."/>
            <person name="Shapiro H."/>
            <person name="Aerts A."/>
            <person name="Otillar R.P."/>
            <person name="Terry A.Y."/>
            <person name="Boore J.L."/>
            <person name="Grigoriev I.V."/>
            <person name="Lindberg D.R."/>
            <person name="Seaver E.C."/>
            <person name="Weisblat D.A."/>
            <person name="Putnam N.H."/>
            <person name="Rokhsar D.S."/>
        </authorList>
    </citation>
    <scope>NUCLEOTIDE SEQUENCE [LARGE SCALE GENOMIC DNA]</scope>
</reference>
<dbReference type="GO" id="GO:0008494">
    <property type="term" value="F:translation activator activity"/>
    <property type="evidence" value="ECO:0007669"/>
    <property type="project" value="TreeGrafter"/>
</dbReference>
<name>V4AJM8_LOTGI</name>
<dbReference type="RefSeq" id="XP_009054406.1">
    <property type="nucleotide sequence ID" value="XM_009056158.1"/>
</dbReference>
<evidence type="ECO:0000313" key="2">
    <source>
        <dbReference type="EMBL" id="ESO94905.1"/>
    </source>
</evidence>
<evidence type="ECO:0000313" key="3">
    <source>
        <dbReference type="Proteomes" id="UP000030746"/>
    </source>
</evidence>
<sequence length="429" mass="47765">MNHTGVVGGGGKGDGPDIVASKPPLREPKDATLFRLVNVNGVPNAGSGDSLTSNLSAAATSFVPSSFSRPNTEPTLLPELTSYNYVMLEFDQMIEILISQPGNMEEYMKRSLSHLLPVESTDILDSMVHKLYFTCINEPNFRYTGARICQYFNSNESLKSHPVFKNFRTTLLTRCKKDYDARESHLQSNNEQLIQGLAMFMSELFLNLEVIQPDGRMAKFDILASSLKDIVLSLLNYPTDKNIKCCVQMLKLSGSSIEDSLIRNGNSLDDVINCLASLQNSANISENSKFMIKSVLDLRCNNWGRSDSVSSAESLSTDFNNLSVTYENEPIYYDVKGQEISRSEAGCPDDSLGSAAYLFNEEEDDFLNQAEAYFNPDTYAPWSNDNFIGSEDLSGSEDYTVTEIVDQQLTNEVIDAYEAFLQECQDKKS</sequence>
<dbReference type="CTD" id="20243126"/>
<dbReference type="PANTHER" id="PTHR23254">
    <property type="entry name" value="EIF4G DOMAIN PROTEIN"/>
    <property type="match status" value="1"/>
</dbReference>
<protein>
    <recommendedName>
        <fullName evidence="4">MIF4G domain-containing protein</fullName>
    </recommendedName>
</protein>
<evidence type="ECO:0000256" key="1">
    <source>
        <dbReference type="SAM" id="MobiDB-lite"/>
    </source>
</evidence>
<dbReference type="STRING" id="225164.V4AJM8"/>
<organism evidence="2 3">
    <name type="scientific">Lottia gigantea</name>
    <name type="common">Giant owl limpet</name>
    <dbReference type="NCBI Taxonomy" id="225164"/>
    <lineage>
        <taxon>Eukaryota</taxon>
        <taxon>Metazoa</taxon>
        <taxon>Spiralia</taxon>
        <taxon>Lophotrochozoa</taxon>
        <taxon>Mollusca</taxon>
        <taxon>Gastropoda</taxon>
        <taxon>Patellogastropoda</taxon>
        <taxon>Lottioidea</taxon>
        <taxon>Lottiidae</taxon>
        <taxon>Lottia</taxon>
    </lineage>
</organism>
<dbReference type="AlphaFoldDB" id="V4AJM8"/>
<gene>
    <name evidence="2" type="ORF">LOTGIDRAFT_175294</name>
</gene>
<dbReference type="SUPFAM" id="SSF48371">
    <property type="entry name" value="ARM repeat"/>
    <property type="match status" value="1"/>
</dbReference>
<accession>V4AJM8</accession>
<keyword evidence="3" id="KW-1185">Reference proteome</keyword>
<dbReference type="GeneID" id="20243126"/>
<dbReference type="EMBL" id="KB201727">
    <property type="protein sequence ID" value="ESO94905.1"/>
    <property type="molecule type" value="Genomic_DNA"/>
</dbReference>
<dbReference type="OMA" id="CYLSHAL"/>
<dbReference type="Gene3D" id="1.25.40.180">
    <property type="match status" value="1"/>
</dbReference>
<dbReference type="OrthoDB" id="8171816at2759"/>
<dbReference type="KEGG" id="lgi:LOTGIDRAFT_175294"/>
<feature type="region of interest" description="Disordered" evidence="1">
    <location>
        <begin position="1"/>
        <end position="25"/>
    </location>
</feature>
<proteinExistence type="predicted"/>
<dbReference type="HOGENOM" id="CLU_639823_0_0_1"/>
<dbReference type="Proteomes" id="UP000030746">
    <property type="component" value="Unassembled WGS sequence"/>
</dbReference>